<dbReference type="Gene3D" id="3.40.50.1970">
    <property type="match status" value="1"/>
</dbReference>
<dbReference type="InterPro" id="IPR003135">
    <property type="entry name" value="ATP-grasp_carboxylate-amine"/>
</dbReference>
<dbReference type="GO" id="GO:0046872">
    <property type="term" value="F:metal ion binding"/>
    <property type="evidence" value="ECO:0007669"/>
    <property type="project" value="InterPro"/>
</dbReference>
<dbReference type="InterPro" id="IPR016185">
    <property type="entry name" value="PreATP-grasp_dom_sf"/>
</dbReference>
<dbReference type="HAMAP" id="MF_01929">
    <property type="entry name" value="PurE_classI"/>
    <property type="match status" value="1"/>
</dbReference>
<dbReference type="EMBL" id="JAPDRK010000003">
    <property type="protein sequence ID" value="KAJ9613919.1"/>
    <property type="molecule type" value="Genomic_DNA"/>
</dbReference>
<dbReference type="EC" id="4.1.1.21" evidence="4 11"/>
<feature type="domain" description="ATP-grasp" evidence="12">
    <location>
        <begin position="116"/>
        <end position="313"/>
    </location>
</feature>
<dbReference type="Gene3D" id="3.30.470.20">
    <property type="entry name" value="ATP-grasp fold, B domain"/>
    <property type="match status" value="1"/>
</dbReference>
<dbReference type="GO" id="GO:0004638">
    <property type="term" value="F:phosphoribosylaminoimidazole carboxylase activity"/>
    <property type="evidence" value="ECO:0007669"/>
    <property type="project" value="UniProtKB-UniRule"/>
</dbReference>
<dbReference type="Proteomes" id="UP001172673">
    <property type="component" value="Unassembled WGS sequence"/>
</dbReference>
<dbReference type="AlphaFoldDB" id="A0AA38XI98"/>
<keyword evidence="9 11" id="KW-0067">ATP-binding</keyword>
<evidence type="ECO:0000313" key="13">
    <source>
        <dbReference type="EMBL" id="KAJ9613919.1"/>
    </source>
</evidence>
<evidence type="ECO:0000256" key="5">
    <source>
        <dbReference type="ARBA" id="ARBA00021059"/>
    </source>
</evidence>
<protein>
    <recommendedName>
        <fullName evidence="5 11">Phosphoribosylaminoimidazole carboxylase</fullName>
        <ecNumber evidence="4 11">4.1.1.21</ecNumber>
    </recommendedName>
</protein>
<dbReference type="Gene3D" id="3.40.50.20">
    <property type="match status" value="1"/>
</dbReference>
<dbReference type="InterPro" id="IPR054350">
    <property type="entry name" value="PurT/PurK_preATP-grasp"/>
</dbReference>
<dbReference type="HAMAP" id="MF_01928">
    <property type="entry name" value="PurK"/>
    <property type="match status" value="1"/>
</dbReference>
<dbReference type="Pfam" id="PF17769">
    <property type="entry name" value="PurK_C"/>
    <property type="match status" value="1"/>
</dbReference>
<dbReference type="GO" id="GO:0005524">
    <property type="term" value="F:ATP binding"/>
    <property type="evidence" value="ECO:0007669"/>
    <property type="project" value="UniProtKB-UniRule"/>
</dbReference>
<dbReference type="InterPro" id="IPR000031">
    <property type="entry name" value="PurE_dom"/>
</dbReference>
<keyword evidence="8 11" id="KW-0210">Decarboxylase</keyword>
<dbReference type="Pfam" id="PF22660">
    <property type="entry name" value="RS_preATP-grasp-like"/>
    <property type="match status" value="1"/>
</dbReference>
<dbReference type="Pfam" id="PF00731">
    <property type="entry name" value="AIRC"/>
    <property type="match status" value="1"/>
</dbReference>
<evidence type="ECO:0000256" key="2">
    <source>
        <dbReference type="ARBA" id="ARBA00004747"/>
    </source>
</evidence>
<dbReference type="PROSITE" id="PS50975">
    <property type="entry name" value="ATP_GRASP"/>
    <property type="match status" value="1"/>
</dbReference>
<dbReference type="InterPro" id="IPR011054">
    <property type="entry name" value="Rudment_hybrid_motif"/>
</dbReference>
<evidence type="ECO:0000313" key="14">
    <source>
        <dbReference type="Proteomes" id="UP001172673"/>
    </source>
</evidence>
<dbReference type="NCBIfam" id="TIGR01162">
    <property type="entry name" value="purE"/>
    <property type="match status" value="1"/>
</dbReference>
<dbReference type="SUPFAM" id="SSF51246">
    <property type="entry name" value="Rudiment single hybrid motif"/>
    <property type="match status" value="1"/>
</dbReference>
<dbReference type="PANTHER" id="PTHR11609">
    <property type="entry name" value="PURINE BIOSYNTHESIS PROTEIN 6/7, PUR6/7"/>
    <property type="match status" value="1"/>
</dbReference>
<dbReference type="PANTHER" id="PTHR11609:SF5">
    <property type="entry name" value="PHOSPHORIBOSYLAMINOIMIDAZOLE CARBOXYLASE"/>
    <property type="match status" value="1"/>
</dbReference>
<gene>
    <name evidence="13" type="ORF">H2200_002055</name>
</gene>
<dbReference type="SUPFAM" id="SSF52440">
    <property type="entry name" value="PreATP-grasp domain"/>
    <property type="match status" value="1"/>
</dbReference>
<dbReference type="SMART" id="SM01001">
    <property type="entry name" value="AIRC"/>
    <property type="match status" value="1"/>
</dbReference>
<dbReference type="PIRSF" id="PIRSF001340">
    <property type="entry name" value="AIR_carboxylase"/>
    <property type="match status" value="1"/>
</dbReference>
<keyword evidence="7 11" id="KW-0658">Purine biosynthesis</keyword>
<dbReference type="NCBIfam" id="NF004679">
    <property type="entry name" value="PRK06019.1-5"/>
    <property type="match status" value="1"/>
</dbReference>
<dbReference type="Pfam" id="PF02222">
    <property type="entry name" value="ATP-grasp"/>
    <property type="match status" value="1"/>
</dbReference>
<sequence>MDSHVIGVLGGGQLGRMLVEAANNLGIQVAVLDSENAPAKQINPSEKHVTGSFAKSSDVKQLAGKVDVITYEIEHVDTKVLEELEEEKPYVDGTKWSRIQPSWKTVRTIQDKFIQKQHYAKHGIPTAKAIAVGTSHPQGLKDIADQLEFPFMLKSRTEAYDGRGNYPVESVKDIEPALAALKDRPLYAEKWANFKMELAVMVIKTAQEDDQDSWEKNTLAYPTVETIHEDSICKLVYAPPRGISKQTTKAAQDLARQAVSSFLGTGVFGVELFLLEDNSLLVNEIAPRPHNSGHYTIEACHMSQYEAQIRAILPGLASRIPPGATDLTVKAALMLNILGGPQKDSHLLVAQAALDVPGAKVHLYGKGDGRPGRKMGHITITGSSISECEIKMHPLIQWVDAVRAHRNDQSPSSAASIAATQSELLKKNPAPSPQALIAVCMGSDTDLATLRPGLTLLDRMDIPYEVHITSAHRTPQYMLDFGRAAAGRGLKAIIAAAGGAAHLPGMMASETPVPVIGVPVKASSMDGLDSLMAIVQMPRGIPVATVGIGNSVNAALLAARIVGSSEEKARDWVANHLKKMEEENLEKEQLLQTQGWKVYKKVDDGRHV</sequence>
<dbReference type="FunFam" id="3.30.470.20:FF:000037">
    <property type="entry name" value="Phosphoribosylaminoimidazole carboxylase, chloroplastic"/>
    <property type="match status" value="1"/>
</dbReference>
<evidence type="ECO:0000259" key="12">
    <source>
        <dbReference type="PROSITE" id="PS50975"/>
    </source>
</evidence>
<dbReference type="InterPro" id="IPR040686">
    <property type="entry name" value="PurK_C"/>
</dbReference>
<evidence type="ECO:0000256" key="11">
    <source>
        <dbReference type="PIRNR" id="PIRNR001340"/>
    </source>
</evidence>
<evidence type="ECO:0000256" key="1">
    <source>
        <dbReference type="ARBA" id="ARBA00001244"/>
    </source>
</evidence>
<dbReference type="InterPro" id="IPR033747">
    <property type="entry name" value="PurE_ClassI"/>
</dbReference>
<organism evidence="13 14">
    <name type="scientific">Cladophialophora chaetospira</name>
    <dbReference type="NCBI Taxonomy" id="386627"/>
    <lineage>
        <taxon>Eukaryota</taxon>
        <taxon>Fungi</taxon>
        <taxon>Dikarya</taxon>
        <taxon>Ascomycota</taxon>
        <taxon>Pezizomycotina</taxon>
        <taxon>Eurotiomycetes</taxon>
        <taxon>Chaetothyriomycetidae</taxon>
        <taxon>Chaetothyriales</taxon>
        <taxon>Herpotrichiellaceae</taxon>
        <taxon>Cladophialophora</taxon>
    </lineage>
</organism>
<dbReference type="SUPFAM" id="SSF52255">
    <property type="entry name" value="N5-CAIR mutase (phosphoribosylaminoimidazole carboxylase, PurE)"/>
    <property type="match status" value="1"/>
</dbReference>
<evidence type="ECO:0000256" key="9">
    <source>
        <dbReference type="ARBA" id="ARBA00022840"/>
    </source>
</evidence>
<dbReference type="GO" id="GO:0006189">
    <property type="term" value="P:'de novo' IMP biosynthetic process"/>
    <property type="evidence" value="ECO:0007669"/>
    <property type="project" value="UniProtKB-UniRule"/>
</dbReference>
<dbReference type="InterPro" id="IPR005875">
    <property type="entry name" value="PurK"/>
</dbReference>
<dbReference type="InterPro" id="IPR013815">
    <property type="entry name" value="ATP_grasp_subdomain_1"/>
</dbReference>
<evidence type="ECO:0000256" key="6">
    <source>
        <dbReference type="ARBA" id="ARBA00022741"/>
    </source>
</evidence>
<evidence type="ECO:0000256" key="8">
    <source>
        <dbReference type="ARBA" id="ARBA00022793"/>
    </source>
</evidence>
<evidence type="ECO:0000256" key="4">
    <source>
        <dbReference type="ARBA" id="ARBA00012329"/>
    </source>
</evidence>
<dbReference type="SUPFAM" id="SSF56059">
    <property type="entry name" value="Glutathione synthetase ATP-binding domain-like"/>
    <property type="match status" value="1"/>
</dbReference>
<comment type="pathway">
    <text evidence="2 11">Purine metabolism; IMP biosynthesis via de novo pathway; 5-amino-1-(5-phospho-D-ribosyl)imidazole-4-carboxylate from 5-amino-1-(5-phospho-D-ribosyl)imidazole (carboxylase route): step 1/1.</text>
</comment>
<evidence type="ECO:0000256" key="7">
    <source>
        <dbReference type="ARBA" id="ARBA00022755"/>
    </source>
</evidence>
<accession>A0AA38XI98</accession>
<dbReference type="InterPro" id="IPR011761">
    <property type="entry name" value="ATP-grasp"/>
</dbReference>
<comment type="similarity">
    <text evidence="3 11">In the C-terminal section; belongs to the AIR carboxylase family. Class I subfamily.</text>
</comment>
<keyword evidence="14" id="KW-1185">Reference proteome</keyword>
<keyword evidence="10 11" id="KW-0456">Lyase</keyword>
<dbReference type="NCBIfam" id="TIGR01161">
    <property type="entry name" value="purK"/>
    <property type="match status" value="1"/>
</dbReference>
<dbReference type="InterPro" id="IPR016301">
    <property type="entry name" value="Ade2_fungi/plant"/>
</dbReference>
<comment type="caution">
    <text evidence="13">The sequence shown here is derived from an EMBL/GenBank/DDBJ whole genome shotgun (WGS) entry which is preliminary data.</text>
</comment>
<evidence type="ECO:0000256" key="3">
    <source>
        <dbReference type="ARBA" id="ARBA00006114"/>
    </source>
</evidence>
<proteinExistence type="inferred from homology"/>
<evidence type="ECO:0000256" key="10">
    <source>
        <dbReference type="ARBA" id="ARBA00023239"/>
    </source>
</evidence>
<dbReference type="Gene3D" id="3.30.1490.20">
    <property type="entry name" value="ATP-grasp fold, A domain"/>
    <property type="match status" value="1"/>
</dbReference>
<comment type="catalytic activity">
    <reaction evidence="1 11">
        <text>5-amino-1-(5-phospho-D-ribosyl)imidazole-4-carboxylate + H(+) = 5-amino-1-(5-phospho-beta-D-ribosyl)imidazole + CO2</text>
        <dbReference type="Rhea" id="RHEA:10792"/>
        <dbReference type="ChEBI" id="CHEBI:15378"/>
        <dbReference type="ChEBI" id="CHEBI:16526"/>
        <dbReference type="ChEBI" id="CHEBI:77657"/>
        <dbReference type="ChEBI" id="CHEBI:137981"/>
        <dbReference type="EC" id="4.1.1.21"/>
    </reaction>
</comment>
<name>A0AA38XI98_9EURO</name>
<keyword evidence="6 11" id="KW-0547">Nucleotide-binding</keyword>
<reference evidence="13" key="1">
    <citation type="submission" date="2022-10" db="EMBL/GenBank/DDBJ databases">
        <title>Culturing micro-colonial fungi from biological soil crusts in the Mojave desert and describing Neophaeococcomyces mojavensis, and introducing the new genera and species Taxawa tesnikishii.</title>
        <authorList>
            <person name="Kurbessoian T."/>
            <person name="Stajich J.E."/>
        </authorList>
    </citation>
    <scope>NUCLEOTIDE SEQUENCE</scope>
    <source>
        <strain evidence="13">TK_41</strain>
    </source>
</reference>